<reference evidence="2 3" key="1">
    <citation type="submission" date="2020-08" db="EMBL/GenBank/DDBJ databases">
        <title>Genomic Encyclopedia of Type Strains, Phase IV (KMG-IV): sequencing the most valuable type-strain genomes for metagenomic binning, comparative biology and taxonomic classification.</title>
        <authorList>
            <person name="Goeker M."/>
        </authorList>
    </citation>
    <scope>NUCLEOTIDE SEQUENCE [LARGE SCALE GENOMIC DNA]</scope>
    <source>
        <strain evidence="2 3">DSM 100044</strain>
    </source>
</reference>
<feature type="region of interest" description="Disordered" evidence="1">
    <location>
        <begin position="173"/>
        <end position="202"/>
    </location>
</feature>
<sequence length="225" mass="23567">MTGLRIDSYDWQGGHEAMLRLGPDHAPLAIIAPALFEEANRTRAFTLAIARALATHGIGVAIPDIPGQGESVLPTDRASLADWRAAFAAATAQIGGQVHGIAIRGGAIVDTDAELASRWRLSPITGQTVLSDLRRASRHATVNGEPSTLAGNRLAAPLVAALEADEIFPSTGGPVRTVRVDTDPRPADRHVAGSPLWRRSEPANDPPFAATLAADIAQWITSCGG</sequence>
<gene>
    <name evidence="2" type="ORF">FHS94_002250</name>
</gene>
<feature type="compositionally biased region" description="Basic and acidic residues" evidence="1">
    <location>
        <begin position="178"/>
        <end position="191"/>
    </location>
</feature>
<dbReference type="EMBL" id="JACIJK010000006">
    <property type="protein sequence ID" value="MBB5715404.1"/>
    <property type="molecule type" value="Genomic_DNA"/>
</dbReference>
<evidence type="ECO:0000313" key="2">
    <source>
        <dbReference type="EMBL" id="MBB5715404.1"/>
    </source>
</evidence>
<dbReference type="RefSeq" id="WP_184057691.1">
    <property type="nucleotide sequence ID" value="NZ_JACIJK010000006.1"/>
</dbReference>
<dbReference type="AlphaFoldDB" id="A0A7W9BDS9"/>
<keyword evidence="3" id="KW-1185">Reference proteome</keyword>
<dbReference type="InterPro" id="IPR029058">
    <property type="entry name" value="AB_hydrolase_fold"/>
</dbReference>
<evidence type="ECO:0000313" key="3">
    <source>
        <dbReference type="Proteomes" id="UP000546200"/>
    </source>
</evidence>
<accession>A0A7W9BDS9</accession>
<name>A0A7W9BDS9_9SPHN</name>
<protein>
    <recommendedName>
        <fullName evidence="4">Alpha/beta hydrolase</fullName>
    </recommendedName>
</protein>
<organism evidence="2 3">
    <name type="scientific">Sphingomonas aerophila</name>
    <dbReference type="NCBI Taxonomy" id="1344948"/>
    <lineage>
        <taxon>Bacteria</taxon>
        <taxon>Pseudomonadati</taxon>
        <taxon>Pseudomonadota</taxon>
        <taxon>Alphaproteobacteria</taxon>
        <taxon>Sphingomonadales</taxon>
        <taxon>Sphingomonadaceae</taxon>
        <taxon>Sphingomonas</taxon>
    </lineage>
</organism>
<evidence type="ECO:0008006" key="4">
    <source>
        <dbReference type="Google" id="ProtNLM"/>
    </source>
</evidence>
<dbReference type="Proteomes" id="UP000546200">
    <property type="component" value="Unassembled WGS sequence"/>
</dbReference>
<proteinExistence type="predicted"/>
<comment type="caution">
    <text evidence="2">The sequence shown here is derived from an EMBL/GenBank/DDBJ whole genome shotgun (WGS) entry which is preliminary data.</text>
</comment>
<dbReference type="SUPFAM" id="SSF53474">
    <property type="entry name" value="alpha/beta-Hydrolases"/>
    <property type="match status" value="1"/>
</dbReference>
<dbReference type="Gene3D" id="3.40.50.1820">
    <property type="entry name" value="alpha/beta hydrolase"/>
    <property type="match status" value="1"/>
</dbReference>
<evidence type="ECO:0000256" key="1">
    <source>
        <dbReference type="SAM" id="MobiDB-lite"/>
    </source>
</evidence>